<accession>A0A369JNX5</accession>
<name>A0A369JNX5_HYPMA</name>
<proteinExistence type="predicted"/>
<feature type="region of interest" description="Disordered" evidence="1">
    <location>
        <begin position="51"/>
        <end position="71"/>
    </location>
</feature>
<gene>
    <name evidence="2" type="ORF">Hypma_011108</name>
</gene>
<feature type="compositionally biased region" description="Basic residues" evidence="1">
    <location>
        <begin position="51"/>
        <end position="62"/>
    </location>
</feature>
<reference evidence="2" key="1">
    <citation type="submission" date="2018-04" db="EMBL/GenBank/DDBJ databases">
        <title>Whole genome sequencing of Hypsizygus marmoreus.</title>
        <authorList>
            <person name="Choi I.-G."/>
            <person name="Min B."/>
            <person name="Kim J.-G."/>
            <person name="Kim S."/>
            <person name="Oh Y.-L."/>
            <person name="Kong W.-S."/>
            <person name="Park H."/>
            <person name="Jeong J."/>
            <person name="Song E.-S."/>
        </authorList>
    </citation>
    <scope>NUCLEOTIDE SEQUENCE [LARGE SCALE GENOMIC DNA]</scope>
    <source>
        <strain evidence="2">51987-8</strain>
    </source>
</reference>
<keyword evidence="3" id="KW-1185">Reference proteome</keyword>
<dbReference type="Proteomes" id="UP000076154">
    <property type="component" value="Unassembled WGS sequence"/>
</dbReference>
<comment type="caution">
    <text evidence="2">The sequence shown here is derived from an EMBL/GenBank/DDBJ whole genome shotgun (WGS) entry which is preliminary data.</text>
</comment>
<dbReference type="EMBL" id="LUEZ02000053">
    <property type="protein sequence ID" value="RDB22085.1"/>
    <property type="molecule type" value="Genomic_DNA"/>
</dbReference>
<dbReference type="AlphaFoldDB" id="A0A369JNX5"/>
<sequence>MCCDVPAEERREGPKLPVKVQEFTYGERRGENRDQRFPGCEYPDTRSLWRGRKRHKAKRRVLGARERGRAG</sequence>
<organism evidence="2 3">
    <name type="scientific">Hypsizygus marmoreus</name>
    <name type="common">White beech mushroom</name>
    <name type="synonym">Agaricus marmoreus</name>
    <dbReference type="NCBI Taxonomy" id="39966"/>
    <lineage>
        <taxon>Eukaryota</taxon>
        <taxon>Fungi</taxon>
        <taxon>Dikarya</taxon>
        <taxon>Basidiomycota</taxon>
        <taxon>Agaricomycotina</taxon>
        <taxon>Agaricomycetes</taxon>
        <taxon>Agaricomycetidae</taxon>
        <taxon>Agaricales</taxon>
        <taxon>Tricholomatineae</taxon>
        <taxon>Lyophyllaceae</taxon>
        <taxon>Hypsizygus</taxon>
    </lineage>
</organism>
<dbReference type="InParanoid" id="A0A369JNX5"/>
<evidence type="ECO:0000313" key="2">
    <source>
        <dbReference type="EMBL" id="RDB22085.1"/>
    </source>
</evidence>
<evidence type="ECO:0000313" key="3">
    <source>
        <dbReference type="Proteomes" id="UP000076154"/>
    </source>
</evidence>
<evidence type="ECO:0000256" key="1">
    <source>
        <dbReference type="SAM" id="MobiDB-lite"/>
    </source>
</evidence>
<protein>
    <submittedName>
        <fullName evidence="2">Uncharacterized protein</fullName>
    </submittedName>
</protein>